<dbReference type="STRING" id="408657.SAMN04487995_6013"/>
<dbReference type="Pfam" id="PF04991">
    <property type="entry name" value="LicD"/>
    <property type="match status" value="1"/>
</dbReference>
<dbReference type="EMBL" id="FNXY01000011">
    <property type="protein sequence ID" value="SEJ69838.1"/>
    <property type="molecule type" value="Genomic_DNA"/>
</dbReference>
<gene>
    <name evidence="3" type="ORF">SAMN04487995_6013</name>
</gene>
<dbReference type="PANTHER" id="PTHR13627">
    <property type="entry name" value="FUKUTIN RELATED PROTEIN"/>
    <property type="match status" value="1"/>
</dbReference>
<keyword evidence="1" id="KW-0472">Membrane</keyword>
<feature type="domain" description="LicD/FKTN/FKRP nucleotidyltransferase" evidence="2">
    <location>
        <begin position="237"/>
        <end position="274"/>
    </location>
</feature>
<dbReference type="InterPro" id="IPR052613">
    <property type="entry name" value="LicD_transferase"/>
</dbReference>
<keyword evidence="4" id="KW-1185">Reference proteome</keyword>
<sequence>MKYSPTLYLVCYEPADNLSIYWKLKSLNLNLVVVQIDSIAFNTMDLDVDYNYYLARRGFTISQFDLSIIAAHKNIWRQLMKDSHIGLIIDQYINYNDIVSLLMNGTTSEQICDVHFLYDGESLEHSQLYYRDIRLYQWGPPYYWITPKGAQKLLKVSTARQPLDEEILAQTVWGLEVSCDDSRNIRFSENIQLGHQRLEQIRLAIFESSAWSEPNLLLLRKNLRILSDLCLPLGCIPMLFFGTLLGYVRHRDLMAWDDDVDLALEECKVDTFLNALVQDGRLSYGVYTYPRGQFTYFKIWSVDGDEIPGCEHRFPFIDVWSYRVENELAVFCDGLSEFSIKDMHPTTEVEFLSAPLMIPKNPMGILDTRYANWRRQIQVFHWSHRIEGSGFFPLSLNISTNENGLMV</sequence>
<name>A0A1H7AX51_9BACT</name>
<dbReference type="RefSeq" id="WP_218148688.1">
    <property type="nucleotide sequence ID" value="NZ_FNXY01000011.1"/>
</dbReference>
<dbReference type="GO" id="GO:0009100">
    <property type="term" value="P:glycoprotein metabolic process"/>
    <property type="evidence" value="ECO:0007669"/>
    <property type="project" value="UniProtKB-ARBA"/>
</dbReference>
<accession>A0A1H7AX51</accession>
<keyword evidence="1" id="KW-1133">Transmembrane helix</keyword>
<evidence type="ECO:0000259" key="2">
    <source>
        <dbReference type="Pfam" id="PF04991"/>
    </source>
</evidence>
<organism evidence="3 4">
    <name type="scientific">Dyadobacter koreensis</name>
    <dbReference type="NCBI Taxonomy" id="408657"/>
    <lineage>
        <taxon>Bacteria</taxon>
        <taxon>Pseudomonadati</taxon>
        <taxon>Bacteroidota</taxon>
        <taxon>Cytophagia</taxon>
        <taxon>Cytophagales</taxon>
        <taxon>Spirosomataceae</taxon>
        <taxon>Dyadobacter</taxon>
    </lineage>
</organism>
<evidence type="ECO:0000313" key="4">
    <source>
        <dbReference type="Proteomes" id="UP000199532"/>
    </source>
</evidence>
<dbReference type="AlphaFoldDB" id="A0A1H7AX51"/>
<dbReference type="Proteomes" id="UP000199532">
    <property type="component" value="Unassembled WGS sequence"/>
</dbReference>
<keyword evidence="1" id="KW-0812">Transmembrane</keyword>
<proteinExistence type="predicted"/>
<evidence type="ECO:0000256" key="1">
    <source>
        <dbReference type="SAM" id="Phobius"/>
    </source>
</evidence>
<dbReference type="InterPro" id="IPR007074">
    <property type="entry name" value="LicD/FKTN/FKRP_NTP_transf"/>
</dbReference>
<protein>
    <submittedName>
        <fullName evidence="3">LicD family protein</fullName>
    </submittedName>
</protein>
<dbReference type="PANTHER" id="PTHR13627:SF31">
    <property type="entry name" value="RIBITOL 5-PHOSPHATE TRANSFERASE FKRP"/>
    <property type="match status" value="1"/>
</dbReference>
<reference evidence="3 4" key="1">
    <citation type="submission" date="2016-10" db="EMBL/GenBank/DDBJ databases">
        <authorList>
            <person name="de Groot N.N."/>
        </authorList>
    </citation>
    <scope>NUCLEOTIDE SEQUENCE [LARGE SCALE GENOMIC DNA]</scope>
    <source>
        <strain evidence="3 4">DSM 19938</strain>
    </source>
</reference>
<evidence type="ECO:0000313" key="3">
    <source>
        <dbReference type="EMBL" id="SEJ69838.1"/>
    </source>
</evidence>
<feature type="transmembrane region" description="Helical" evidence="1">
    <location>
        <begin position="229"/>
        <end position="248"/>
    </location>
</feature>